<dbReference type="InterPro" id="IPR017911">
    <property type="entry name" value="MacB-like_ATP-bd"/>
</dbReference>
<dbReference type="PROSITE" id="PS50893">
    <property type="entry name" value="ABC_TRANSPORTER_2"/>
    <property type="match status" value="1"/>
</dbReference>
<reference evidence="6 7" key="1">
    <citation type="journal article" date="2012" name="J. Bacteriol.">
        <title>Genome Sequence of the Protease-Producing Bacterium Rheinheimera nanhaiensis E407-8T, Isolated from Deep-Sea Sediment of the South China Sea.</title>
        <authorList>
            <person name="Zhang X.-Y."/>
            <person name="Zhang Y.-J."/>
            <person name="Qin Q.-L."/>
            <person name="Xie B.-B."/>
            <person name="Chen X.-L."/>
            <person name="Zhou B.-C."/>
            <person name="Zhang Y.-Z."/>
        </authorList>
    </citation>
    <scope>NUCLEOTIDE SEQUENCE [LARGE SCALE GENOMIC DNA]</scope>
    <source>
        <strain evidence="6 7">E407-8</strain>
    </source>
</reference>
<dbReference type="GO" id="GO:0022857">
    <property type="term" value="F:transmembrane transporter activity"/>
    <property type="evidence" value="ECO:0007669"/>
    <property type="project" value="UniProtKB-ARBA"/>
</dbReference>
<sequence length="233" mass="25263">MIELNQLCRTFMLGDQAVHALDNISLSISPGEYISVMGPSGSGKSTLLNVLGLLDVPDSGQYRLNGTDTTALSDNARARYRREHIGFVFQSYHLVPRLTARENIELPLVLAGVAPAERKRKVTAILAQLSLTERADHLPNQLSGGQRQRVAIGRAIVMQPRLLLADEPTGNLDSQSGSDVVNILEQLNRQGITLLVVTHDSALGQRARRHIRMVDGRVVADQPPGSAAQASHA</sequence>
<name>I1E354_9GAMM</name>
<proteinExistence type="inferred from homology"/>
<evidence type="ECO:0000259" key="5">
    <source>
        <dbReference type="PROSITE" id="PS50893"/>
    </source>
</evidence>
<comment type="similarity">
    <text evidence="4">Belongs to the ABC transporter superfamily. Macrolide exporter (TC 3.A.1.122) family.</text>
</comment>
<evidence type="ECO:0000256" key="3">
    <source>
        <dbReference type="ARBA" id="ARBA00022840"/>
    </source>
</evidence>
<evidence type="ECO:0000256" key="1">
    <source>
        <dbReference type="ARBA" id="ARBA00022448"/>
    </source>
</evidence>
<gene>
    <name evidence="6" type="ORF">RNAN_3758</name>
</gene>
<dbReference type="InterPro" id="IPR027417">
    <property type="entry name" value="P-loop_NTPase"/>
</dbReference>
<protein>
    <submittedName>
        <fullName evidence="6">Peptide ABC transporter ATPase</fullName>
    </submittedName>
</protein>
<dbReference type="RefSeq" id="WP_008224554.1">
    <property type="nucleotide sequence ID" value="NZ_BAFK01000040.1"/>
</dbReference>
<dbReference type="GO" id="GO:1902495">
    <property type="term" value="C:transmembrane transporter complex"/>
    <property type="evidence" value="ECO:0007669"/>
    <property type="project" value="UniProtKB-ARBA"/>
</dbReference>
<dbReference type="GO" id="GO:0005886">
    <property type="term" value="C:plasma membrane"/>
    <property type="evidence" value="ECO:0007669"/>
    <property type="project" value="TreeGrafter"/>
</dbReference>
<dbReference type="InterPro" id="IPR017871">
    <property type="entry name" value="ABC_transporter-like_CS"/>
</dbReference>
<dbReference type="Pfam" id="PF00005">
    <property type="entry name" value="ABC_tran"/>
    <property type="match status" value="1"/>
</dbReference>
<keyword evidence="2" id="KW-0547">Nucleotide-binding</keyword>
<dbReference type="Gene3D" id="3.40.50.300">
    <property type="entry name" value="P-loop containing nucleotide triphosphate hydrolases"/>
    <property type="match status" value="1"/>
</dbReference>
<evidence type="ECO:0000313" key="6">
    <source>
        <dbReference type="EMBL" id="GAB60732.1"/>
    </source>
</evidence>
<dbReference type="GO" id="GO:0016887">
    <property type="term" value="F:ATP hydrolysis activity"/>
    <property type="evidence" value="ECO:0007669"/>
    <property type="project" value="InterPro"/>
</dbReference>
<dbReference type="PROSITE" id="PS00211">
    <property type="entry name" value="ABC_TRANSPORTER_1"/>
    <property type="match status" value="1"/>
</dbReference>
<dbReference type="CDD" id="cd03255">
    <property type="entry name" value="ABC_MJ0796_LolCDE_FtsE"/>
    <property type="match status" value="1"/>
</dbReference>
<dbReference type="PANTHER" id="PTHR24220">
    <property type="entry name" value="IMPORT ATP-BINDING PROTEIN"/>
    <property type="match status" value="1"/>
</dbReference>
<dbReference type="OrthoDB" id="66958at2"/>
<dbReference type="InterPro" id="IPR015854">
    <property type="entry name" value="ABC_transpr_LolD-like"/>
</dbReference>
<evidence type="ECO:0000313" key="7">
    <source>
        <dbReference type="Proteomes" id="UP000004374"/>
    </source>
</evidence>
<dbReference type="PANTHER" id="PTHR24220:SF86">
    <property type="entry name" value="ABC TRANSPORTER ABCH.1"/>
    <property type="match status" value="1"/>
</dbReference>
<keyword evidence="3" id="KW-0067">ATP-binding</keyword>
<keyword evidence="1" id="KW-0813">Transport</keyword>
<dbReference type="Proteomes" id="UP000004374">
    <property type="component" value="Unassembled WGS sequence"/>
</dbReference>
<comment type="caution">
    <text evidence="6">The sequence shown here is derived from an EMBL/GenBank/DDBJ whole genome shotgun (WGS) entry which is preliminary data.</text>
</comment>
<keyword evidence="7" id="KW-1185">Reference proteome</keyword>
<evidence type="ECO:0000256" key="4">
    <source>
        <dbReference type="ARBA" id="ARBA00038388"/>
    </source>
</evidence>
<dbReference type="SMART" id="SM00382">
    <property type="entry name" value="AAA"/>
    <property type="match status" value="1"/>
</dbReference>
<dbReference type="STRING" id="562729.RNAN_3758"/>
<organism evidence="6 7">
    <name type="scientific">Rheinheimera nanhaiensis E407-8</name>
    <dbReference type="NCBI Taxonomy" id="562729"/>
    <lineage>
        <taxon>Bacteria</taxon>
        <taxon>Pseudomonadati</taxon>
        <taxon>Pseudomonadota</taxon>
        <taxon>Gammaproteobacteria</taxon>
        <taxon>Chromatiales</taxon>
        <taxon>Chromatiaceae</taxon>
        <taxon>Rheinheimera</taxon>
    </lineage>
</organism>
<dbReference type="FunFam" id="3.40.50.300:FF:000032">
    <property type="entry name" value="Export ABC transporter ATP-binding protein"/>
    <property type="match status" value="1"/>
</dbReference>
<accession>I1E354</accession>
<evidence type="ECO:0000256" key="2">
    <source>
        <dbReference type="ARBA" id="ARBA00022741"/>
    </source>
</evidence>
<dbReference type="SUPFAM" id="SSF52540">
    <property type="entry name" value="P-loop containing nucleoside triphosphate hydrolases"/>
    <property type="match status" value="1"/>
</dbReference>
<dbReference type="GO" id="GO:0005524">
    <property type="term" value="F:ATP binding"/>
    <property type="evidence" value="ECO:0007669"/>
    <property type="project" value="UniProtKB-KW"/>
</dbReference>
<dbReference type="EMBL" id="BAFK01000040">
    <property type="protein sequence ID" value="GAB60732.1"/>
    <property type="molecule type" value="Genomic_DNA"/>
</dbReference>
<dbReference type="InterPro" id="IPR003439">
    <property type="entry name" value="ABC_transporter-like_ATP-bd"/>
</dbReference>
<dbReference type="InterPro" id="IPR003593">
    <property type="entry name" value="AAA+_ATPase"/>
</dbReference>
<dbReference type="AlphaFoldDB" id="I1E354"/>
<feature type="domain" description="ABC transporter" evidence="5">
    <location>
        <begin position="2"/>
        <end position="233"/>
    </location>
</feature>